<dbReference type="PANTHER" id="PTHR39599">
    <property type="entry name" value="GPI-ANCHORED PROTEIN (EUROFUNG)-RELATED-RELATED"/>
    <property type="match status" value="1"/>
</dbReference>
<accession>A0A6A6JBV1</accession>
<reference evidence="2" key="1">
    <citation type="journal article" date="2020" name="Stud. Mycol.">
        <title>101 Dothideomycetes genomes: a test case for predicting lifestyles and emergence of pathogens.</title>
        <authorList>
            <person name="Haridas S."/>
            <person name="Albert R."/>
            <person name="Binder M."/>
            <person name="Bloem J."/>
            <person name="Labutti K."/>
            <person name="Salamov A."/>
            <person name="Andreopoulos B."/>
            <person name="Baker S."/>
            <person name="Barry K."/>
            <person name="Bills G."/>
            <person name="Bluhm B."/>
            <person name="Cannon C."/>
            <person name="Castanera R."/>
            <person name="Culley D."/>
            <person name="Daum C."/>
            <person name="Ezra D."/>
            <person name="Gonzalez J."/>
            <person name="Henrissat B."/>
            <person name="Kuo A."/>
            <person name="Liang C."/>
            <person name="Lipzen A."/>
            <person name="Lutzoni F."/>
            <person name="Magnuson J."/>
            <person name="Mondo S."/>
            <person name="Nolan M."/>
            <person name="Ohm R."/>
            <person name="Pangilinan J."/>
            <person name="Park H.-J."/>
            <person name="Ramirez L."/>
            <person name="Alfaro M."/>
            <person name="Sun H."/>
            <person name="Tritt A."/>
            <person name="Yoshinaga Y."/>
            <person name="Zwiers L.-H."/>
            <person name="Turgeon B."/>
            <person name="Goodwin S."/>
            <person name="Spatafora J."/>
            <person name="Crous P."/>
            <person name="Grigoriev I."/>
        </authorList>
    </citation>
    <scope>NUCLEOTIDE SEQUENCE</scope>
    <source>
        <strain evidence="2">CBS 379.55</strain>
    </source>
</reference>
<feature type="signal peptide" evidence="1">
    <location>
        <begin position="1"/>
        <end position="21"/>
    </location>
</feature>
<dbReference type="RefSeq" id="XP_033651629.1">
    <property type="nucleotide sequence ID" value="XM_033797103.1"/>
</dbReference>
<protein>
    <submittedName>
        <fullName evidence="2">Uncharacterized protein</fullName>
    </submittedName>
</protein>
<dbReference type="Proteomes" id="UP000800097">
    <property type="component" value="Unassembled WGS sequence"/>
</dbReference>
<dbReference type="AlphaFoldDB" id="A0A6A6JBV1"/>
<dbReference type="GeneID" id="54550278"/>
<sequence>MRLPPYFFLSFFISSLPLTIAHPEPRPDPDPDPLPQFTNNAPFSGAIYIVNTDGQPITYTSGVDQNLCPAQAPVSCGTINQPSWCCPNSYTCAVPASSNGLIGCCPSGSSCAGPLNQASVSTVTVYAYPQPQRPTITALVVQEPQQPYQQGFCSTLTAKGPGLPTTRQGDCGVILVVSEGVVSWRLLSYMGLSIVLGLQVALGRMFQWF</sequence>
<dbReference type="OrthoDB" id="2426396at2759"/>
<dbReference type="PANTHER" id="PTHR39599:SF1">
    <property type="entry name" value="GPI-ANCHORED PROTEIN (EUROFUNG)"/>
    <property type="match status" value="1"/>
</dbReference>
<keyword evidence="3" id="KW-1185">Reference proteome</keyword>
<evidence type="ECO:0000313" key="2">
    <source>
        <dbReference type="EMBL" id="KAF2274090.1"/>
    </source>
</evidence>
<gene>
    <name evidence="2" type="ORF">EI97DRAFT_422985</name>
</gene>
<name>A0A6A6JBV1_WESOR</name>
<feature type="chain" id="PRO_5025560882" evidence="1">
    <location>
        <begin position="22"/>
        <end position="209"/>
    </location>
</feature>
<proteinExistence type="predicted"/>
<keyword evidence="1" id="KW-0732">Signal</keyword>
<organism evidence="2 3">
    <name type="scientific">Westerdykella ornata</name>
    <dbReference type="NCBI Taxonomy" id="318751"/>
    <lineage>
        <taxon>Eukaryota</taxon>
        <taxon>Fungi</taxon>
        <taxon>Dikarya</taxon>
        <taxon>Ascomycota</taxon>
        <taxon>Pezizomycotina</taxon>
        <taxon>Dothideomycetes</taxon>
        <taxon>Pleosporomycetidae</taxon>
        <taxon>Pleosporales</taxon>
        <taxon>Sporormiaceae</taxon>
        <taxon>Westerdykella</taxon>
    </lineage>
</organism>
<dbReference type="EMBL" id="ML986505">
    <property type="protein sequence ID" value="KAF2274090.1"/>
    <property type="molecule type" value="Genomic_DNA"/>
</dbReference>
<evidence type="ECO:0000313" key="3">
    <source>
        <dbReference type="Proteomes" id="UP000800097"/>
    </source>
</evidence>
<evidence type="ECO:0000256" key="1">
    <source>
        <dbReference type="SAM" id="SignalP"/>
    </source>
</evidence>